<reference evidence="2 3" key="1">
    <citation type="submission" date="2019-08" db="EMBL/GenBank/DDBJ databases">
        <title>Draft genome sequence of Ulvibacter marinus type strain NBRC 109484.</title>
        <authorList>
            <person name="Kawano K."/>
            <person name="Ushijima N."/>
            <person name="Kihara M."/>
            <person name="Itoh H."/>
        </authorList>
    </citation>
    <scope>NUCLEOTIDE SEQUENCE [LARGE SCALE GENOMIC DNA]</scope>
    <source>
        <strain evidence="2 3">NBRC 109484</strain>
    </source>
</reference>
<gene>
    <name evidence="2" type="ORF">ULMA_02330</name>
</gene>
<feature type="coiled-coil region" evidence="1">
    <location>
        <begin position="102"/>
        <end position="129"/>
    </location>
</feature>
<dbReference type="PROSITE" id="PS51257">
    <property type="entry name" value="PROKAR_LIPOPROTEIN"/>
    <property type="match status" value="1"/>
</dbReference>
<dbReference type="AlphaFoldDB" id="A0A5J4IM12"/>
<organism evidence="2 3">
    <name type="scientific">Patiriisocius marinus</name>
    <dbReference type="NCBI Taxonomy" id="1397112"/>
    <lineage>
        <taxon>Bacteria</taxon>
        <taxon>Pseudomonadati</taxon>
        <taxon>Bacteroidota</taxon>
        <taxon>Flavobacteriia</taxon>
        <taxon>Flavobacteriales</taxon>
        <taxon>Flavobacteriaceae</taxon>
        <taxon>Patiriisocius</taxon>
    </lineage>
</organism>
<comment type="caution">
    <text evidence="2">The sequence shown here is derived from an EMBL/GenBank/DDBJ whole genome shotgun (WGS) entry which is preliminary data.</text>
</comment>
<keyword evidence="3" id="KW-1185">Reference proteome</keyword>
<accession>A0A5J4IM12</accession>
<proteinExistence type="predicted"/>
<name>A0A5J4IM12_9FLAO</name>
<sequence length="169" mass="20228">MKKIIIPFVLILLFSCNQEEKQKVEIQEKRTSKIEEIKSQYGIKYSMTDLNRFDYSYQFNPVIQSGKQLMKYYTIHDIYTKNNKNYVAIETYKFYFDLLVENEKILNELKNNEDEYHRVENKILVLELKNIRKMPFVIDITENGEDTYMEVIGGDRFIGKGKVLELIKI</sequence>
<evidence type="ECO:0000256" key="1">
    <source>
        <dbReference type="SAM" id="Coils"/>
    </source>
</evidence>
<keyword evidence="1" id="KW-0175">Coiled coil</keyword>
<protein>
    <submittedName>
        <fullName evidence="2">Uncharacterized protein</fullName>
    </submittedName>
</protein>
<dbReference type="Proteomes" id="UP000326509">
    <property type="component" value="Unassembled WGS sequence"/>
</dbReference>
<evidence type="ECO:0000313" key="2">
    <source>
        <dbReference type="EMBL" id="GER58125.1"/>
    </source>
</evidence>
<dbReference type="RefSeq" id="WP_151672218.1">
    <property type="nucleotide sequence ID" value="NZ_BKCG01000001.1"/>
</dbReference>
<evidence type="ECO:0000313" key="3">
    <source>
        <dbReference type="Proteomes" id="UP000326509"/>
    </source>
</evidence>
<dbReference type="EMBL" id="BKCG01000001">
    <property type="protein sequence ID" value="GER58125.1"/>
    <property type="molecule type" value="Genomic_DNA"/>
</dbReference>